<gene>
    <name evidence="2" type="ORF">SAMN04488123_107123</name>
</gene>
<evidence type="ECO:0000313" key="2">
    <source>
        <dbReference type="EMBL" id="SDI85750.1"/>
    </source>
</evidence>
<dbReference type="RefSeq" id="WP_176764695.1">
    <property type="nucleotide sequence ID" value="NZ_FNEN01000007.1"/>
</dbReference>
<dbReference type="Proteomes" id="UP000198853">
    <property type="component" value="Unassembled WGS sequence"/>
</dbReference>
<protein>
    <submittedName>
        <fullName evidence="2">Uncharacterized protein</fullName>
    </submittedName>
</protein>
<keyword evidence="3" id="KW-1185">Reference proteome</keyword>
<dbReference type="EMBL" id="FNEN01000007">
    <property type="protein sequence ID" value="SDI85750.1"/>
    <property type="molecule type" value="Genomic_DNA"/>
</dbReference>
<evidence type="ECO:0000256" key="1">
    <source>
        <dbReference type="SAM" id="Phobius"/>
    </source>
</evidence>
<sequence length="54" mass="6124">MNNKAASSLLIAGIGSVGTAIYMMTTQRSNANLMSRLKKNKYYKSFRKAYRRAF</sequence>
<accession>A0A1G8P1N8</accession>
<keyword evidence="1" id="KW-1133">Transmembrane helix</keyword>
<feature type="transmembrane region" description="Helical" evidence="1">
    <location>
        <begin position="6"/>
        <end position="25"/>
    </location>
</feature>
<keyword evidence="1" id="KW-0472">Membrane</keyword>
<name>A0A1G8P1N8_9BACI</name>
<proteinExistence type="predicted"/>
<reference evidence="2 3" key="1">
    <citation type="submission" date="2016-10" db="EMBL/GenBank/DDBJ databases">
        <authorList>
            <person name="de Groot N.N."/>
        </authorList>
    </citation>
    <scope>NUCLEOTIDE SEQUENCE [LARGE SCALE GENOMIC DNA]</scope>
    <source>
        <strain evidence="2 3">DSM 21771</strain>
    </source>
</reference>
<dbReference type="AlphaFoldDB" id="A0A1G8P1N8"/>
<keyword evidence="1" id="KW-0812">Transmembrane</keyword>
<evidence type="ECO:0000313" key="3">
    <source>
        <dbReference type="Proteomes" id="UP000198853"/>
    </source>
</evidence>
<organism evidence="2 3">
    <name type="scientific">Natribacillus halophilus</name>
    <dbReference type="NCBI Taxonomy" id="549003"/>
    <lineage>
        <taxon>Bacteria</taxon>
        <taxon>Bacillati</taxon>
        <taxon>Bacillota</taxon>
        <taxon>Bacilli</taxon>
        <taxon>Bacillales</taxon>
        <taxon>Bacillaceae</taxon>
        <taxon>Natribacillus</taxon>
    </lineage>
</organism>